<feature type="non-terminal residue" evidence="1">
    <location>
        <position position="66"/>
    </location>
</feature>
<dbReference type="Proteomes" id="UP000762676">
    <property type="component" value="Unassembled WGS sequence"/>
</dbReference>
<proteinExistence type="predicted"/>
<organism evidence="1 2">
    <name type="scientific">Elysia marginata</name>
    <dbReference type="NCBI Taxonomy" id="1093978"/>
    <lineage>
        <taxon>Eukaryota</taxon>
        <taxon>Metazoa</taxon>
        <taxon>Spiralia</taxon>
        <taxon>Lophotrochozoa</taxon>
        <taxon>Mollusca</taxon>
        <taxon>Gastropoda</taxon>
        <taxon>Heterobranchia</taxon>
        <taxon>Euthyneura</taxon>
        <taxon>Panpulmonata</taxon>
        <taxon>Sacoglossa</taxon>
        <taxon>Placobranchoidea</taxon>
        <taxon>Plakobranchidae</taxon>
        <taxon>Elysia</taxon>
    </lineage>
</organism>
<sequence>DTDKKDSGNYRCKVTNRFGSEWADGEVQVREKTQIFSKPTERNVTFSSDATFKCGAKTDPLESQKL</sequence>
<dbReference type="EMBL" id="BMAT01012196">
    <property type="protein sequence ID" value="GFR87734.1"/>
    <property type="molecule type" value="Genomic_DNA"/>
</dbReference>
<accession>A0AAV4GQZ6</accession>
<feature type="non-terminal residue" evidence="1">
    <location>
        <position position="1"/>
    </location>
</feature>
<dbReference type="SUPFAM" id="SSF48726">
    <property type="entry name" value="Immunoglobulin"/>
    <property type="match status" value="1"/>
</dbReference>
<comment type="caution">
    <text evidence="1">The sequence shown here is derived from an EMBL/GenBank/DDBJ whole genome shotgun (WGS) entry which is preliminary data.</text>
</comment>
<keyword evidence="2" id="KW-1185">Reference proteome</keyword>
<dbReference type="InterPro" id="IPR036179">
    <property type="entry name" value="Ig-like_dom_sf"/>
</dbReference>
<evidence type="ECO:0000313" key="2">
    <source>
        <dbReference type="Proteomes" id="UP000762676"/>
    </source>
</evidence>
<dbReference type="Gene3D" id="2.60.40.10">
    <property type="entry name" value="Immunoglobulins"/>
    <property type="match status" value="1"/>
</dbReference>
<reference evidence="1 2" key="1">
    <citation type="journal article" date="2021" name="Elife">
        <title>Chloroplast acquisition without the gene transfer in kleptoplastic sea slugs, Plakobranchus ocellatus.</title>
        <authorList>
            <person name="Maeda T."/>
            <person name="Takahashi S."/>
            <person name="Yoshida T."/>
            <person name="Shimamura S."/>
            <person name="Takaki Y."/>
            <person name="Nagai Y."/>
            <person name="Toyoda A."/>
            <person name="Suzuki Y."/>
            <person name="Arimoto A."/>
            <person name="Ishii H."/>
            <person name="Satoh N."/>
            <person name="Nishiyama T."/>
            <person name="Hasebe M."/>
            <person name="Maruyama T."/>
            <person name="Minagawa J."/>
            <person name="Obokata J."/>
            <person name="Shigenobu S."/>
        </authorList>
    </citation>
    <scope>NUCLEOTIDE SEQUENCE [LARGE SCALE GENOMIC DNA]</scope>
</reference>
<protein>
    <submittedName>
        <fullName evidence="1">Neuroglian-like</fullName>
    </submittedName>
</protein>
<dbReference type="AlphaFoldDB" id="A0AAV4GQZ6"/>
<dbReference type="InterPro" id="IPR013783">
    <property type="entry name" value="Ig-like_fold"/>
</dbReference>
<gene>
    <name evidence="1" type="ORF">ElyMa_006083900</name>
</gene>
<evidence type="ECO:0000313" key="1">
    <source>
        <dbReference type="EMBL" id="GFR87734.1"/>
    </source>
</evidence>
<name>A0AAV4GQZ6_9GAST</name>